<gene>
    <name evidence="1" type="ordered locus">MTR_4g094370</name>
</gene>
<evidence type="ECO:0000313" key="2">
    <source>
        <dbReference type="EnsemblPlants" id="KEH31284"/>
    </source>
</evidence>
<dbReference type="HOGENOM" id="CLU_198558_0_0_1"/>
<dbReference type="EnsemblPlants" id="KEH31284">
    <property type="protein sequence ID" value="KEH31284"/>
    <property type="gene ID" value="MTR_4g094370"/>
</dbReference>
<dbReference type="AlphaFoldDB" id="A0A072UNA2"/>
<reference evidence="2" key="3">
    <citation type="submission" date="2015-04" db="UniProtKB">
        <authorList>
            <consortium name="EnsemblPlants"/>
        </authorList>
    </citation>
    <scope>IDENTIFICATION</scope>
    <source>
        <strain evidence="2">cv. Jemalong A17</strain>
    </source>
</reference>
<protein>
    <submittedName>
        <fullName evidence="1 2">Uncharacterized protein</fullName>
    </submittedName>
</protein>
<name>A0A072UNA2_MEDTR</name>
<organism evidence="1 3">
    <name type="scientific">Medicago truncatula</name>
    <name type="common">Barrel medic</name>
    <name type="synonym">Medicago tribuloides</name>
    <dbReference type="NCBI Taxonomy" id="3880"/>
    <lineage>
        <taxon>Eukaryota</taxon>
        <taxon>Viridiplantae</taxon>
        <taxon>Streptophyta</taxon>
        <taxon>Embryophyta</taxon>
        <taxon>Tracheophyta</taxon>
        <taxon>Spermatophyta</taxon>
        <taxon>Magnoliopsida</taxon>
        <taxon>eudicotyledons</taxon>
        <taxon>Gunneridae</taxon>
        <taxon>Pentapetalae</taxon>
        <taxon>rosids</taxon>
        <taxon>fabids</taxon>
        <taxon>Fabales</taxon>
        <taxon>Fabaceae</taxon>
        <taxon>Papilionoideae</taxon>
        <taxon>50 kb inversion clade</taxon>
        <taxon>NPAAA clade</taxon>
        <taxon>Hologalegina</taxon>
        <taxon>IRL clade</taxon>
        <taxon>Trifolieae</taxon>
        <taxon>Medicago</taxon>
    </lineage>
</organism>
<keyword evidence="3" id="KW-1185">Reference proteome</keyword>
<reference evidence="1 3" key="2">
    <citation type="journal article" date="2014" name="BMC Genomics">
        <title>An improved genome release (version Mt4.0) for the model legume Medicago truncatula.</title>
        <authorList>
            <person name="Tang H."/>
            <person name="Krishnakumar V."/>
            <person name="Bidwell S."/>
            <person name="Rosen B."/>
            <person name="Chan A."/>
            <person name="Zhou S."/>
            <person name="Gentzbittel L."/>
            <person name="Childs K.L."/>
            <person name="Yandell M."/>
            <person name="Gundlach H."/>
            <person name="Mayer K.F."/>
            <person name="Schwartz D.C."/>
            <person name="Town C.D."/>
        </authorList>
    </citation>
    <scope>GENOME REANNOTATION</scope>
    <source>
        <strain evidence="1">A17</strain>
        <strain evidence="2 3">cv. Jemalong A17</strain>
    </source>
</reference>
<dbReference type="Proteomes" id="UP000002051">
    <property type="component" value="Chromosome 4"/>
</dbReference>
<evidence type="ECO:0000313" key="3">
    <source>
        <dbReference type="Proteomes" id="UP000002051"/>
    </source>
</evidence>
<proteinExistence type="predicted"/>
<reference evidence="1 3" key="1">
    <citation type="journal article" date="2011" name="Nature">
        <title>The Medicago genome provides insight into the evolution of rhizobial symbioses.</title>
        <authorList>
            <person name="Young N.D."/>
            <person name="Debelle F."/>
            <person name="Oldroyd G.E."/>
            <person name="Geurts R."/>
            <person name="Cannon S.B."/>
            <person name="Udvardi M.K."/>
            <person name="Benedito V.A."/>
            <person name="Mayer K.F."/>
            <person name="Gouzy J."/>
            <person name="Schoof H."/>
            <person name="Van de Peer Y."/>
            <person name="Proost S."/>
            <person name="Cook D.R."/>
            <person name="Meyers B.C."/>
            <person name="Spannagl M."/>
            <person name="Cheung F."/>
            <person name="De Mita S."/>
            <person name="Krishnakumar V."/>
            <person name="Gundlach H."/>
            <person name="Zhou S."/>
            <person name="Mudge J."/>
            <person name="Bharti A.K."/>
            <person name="Murray J.D."/>
            <person name="Naoumkina M.A."/>
            <person name="Rosen B."/>
            <person name="Silverstein K.A."/>
            <person name="Tang H."/>
            <person name="Rombauts S."/>
            <person name="Zhao P.X."/>
            <person name="Zhou P."/>
            <person name="Barbe V."/>
            <person name="Bardou P."/>
            <person name="Bechner M."/>
            <person name="Bellec A."/>
            <person name="Berger A."/>
            <person name="Berges H."/>
            <person name="Bidwell S."/>
            <person name="Bisseling T."/>
            <person name="Choisne N."/>
            <person name="Couloux A."/>
            <person name="Denny R."/>
            <person name="Deshpande S."/>
            <person name="Dai X."/>
            <person name="Doyle J.J."/>
            <person name="Dudez A.M."/>
            <person name="Farmer A.D."/>
            <person name="Fouteau S."/>
            <person name="Franken C."/>
            <person name="Gibelin C."/>
            <person name="Gish J."/>
            <person name="Goldstein S."/>
            <person name="Gonzalez A.J."/>
            <person name="Green P.J."/>
            <person name="Hallab A."/>
            <person name="Hartog M."/>
            <person name="Hua A."/>
            <person name="Humphray S.J."/>
            <person name="Jeong D.H."/>
            <person name="Jing Y."/>
            <person name="Jocker A."/>
            <person name="Kenton S.M."/>
            <person name="Kim D.J."/>
            <person name="Klee K."/>
            <person name="Lai H."/>
            <person name="Lang C."/>
            <person name="Lin S."/>
            <person name="Macmil S.L."/>
            <person name="Magdelenat G."/>
            <person name="Matthews L."/>
            <person name="McCorrison J."/>
            <person name="Monaghan E.L."/>
            <person name="Mun J.H."/>
            <person name="Najar F.Z."/>
            <person name="Nicholson C."/>
            <person name="Noirot C."/>
            <person name="O'Bleness M."/>
            <person name="Paule C.R."/>
            <person name="Poulain J."/>
            <person name="Prion F."/>
            <person name="Qin B."/>
            <person name="Qu C."/>
            <person name="Retzel E.F."/>
            <person name="Riddle C."/>
            <person name="Sallet E."/>
            <person name="Samain S."/>
            <person name="Samson N."/>
            <person name="Sanders I."/>
            <person name="Saurat O."/>
            <person name="Scarpelli C."/>
            <person name="Schiex T."/>
            <person name="Segurens B."/>
            <person name="Severin A.J."/>
            <person name="Sherrier D.J."/>
            <person name="Shi R."/>
            <person name="Sims S."/>
            <person name="Singer S.R."/>
            <person name="Sinharoy S."/>
            <person name="Sterck L."/>
            <person name="Viollet A."/>
            <person name="Wang B.B."/>
            <person name="Wang K."/>
            <person name="Wang M."/>
            <person name="Wang X."/>
            <person name="Warfsmann J."/>
            <person name="Weissenbach J."/>
            <person name="White D.D."/>
            <person name="White J.D."/>
            <person name="Wiley G.B."/>
            <person name="Wincker P."/>
            <person name="Xing Y."/>
            <person name="Yang L."/>
            <person name="Yao Z."/>
            <person name="Ying F."/>
            <person name="Zhai J."/>
            <person name="Zhou L."/>
            <person name="Zuber A."/>
            <person name="Denarie J."/>
            <person name="Dixon R.A."/>
            <person name="May G.D."/>
            <person name="Schwartz D.C."/>
            <person name="Rogers J."/>
            <person name="Quetier F."/>
            <person name="Town C.D."/>
            <person name="Roe B.A."/>
        </authorList>
    </citation>
    <scope>NUCLEOTIDE SEQUENCE [LARGE SCALE GENOMIC DNA]</scope>
    <source>
        <strain evidence="1">A17</strain>
        <strain evidence="2 3">cv. Jemalong A17</strain>
    </source>
</reference>
<accession>A0A072UNA2</accession>
<evidence type="ECO:0000313" key="1">
    <source>
        <dbReference type="EMBL" id="KEH31284.1"/>
    </source>
</evidence>
<sequence length="77" mass="8599">MVYPCPMKQDEEAWMTLTPDMYKCNIDASFFTSLNKVGLGMCLGDDADDFVLAKTIWFAPSCDIDAGEAVRLHTTLE</sequence>
<dbReference type="EMBL" id="CM001220">
    <property type="protein sequence ID" value="KEH31284.1"/>
    <property type="molecule type" value="Genomic_DNA"/>
</dbReference>